<protein>
    <recommendedName>
        <fullName evidence="1">F-box domain-containing protein</fullName>
    </recommendedName>
</protein>
<dbReference type="SMART" id="SM00256">
    <property type="entry name" value="FBOX"/>
    <property type="match status" value="2"/>
</dbReference>
<feature type="domain" description="F-box" evidence="1">
    <location>
        <begin position="11"/>
        <end position="61"/>
    </location>
</feature>
<dbReference type="PROSITE" id="PS50181">
    <property type="entry name" value="FBOX"/>
    <property type="match status" value="2"/>
</dbReference>
<dbReference type="Gramene" id="ONIVA08G20990.1">
    <property type="protein sequence ID" value="ONIVA08G20990.1"/>
    <property type="gene ID" value="ONIVA08G20990"/>
</dbReference>
<dbReference type="InterPro" id="IPR036047">
    <property type="entry name" value="F-box-like_dom_sf"/>
</dbReference>
<organism evidence="2">
    <name type="scientific">Oryza nivara</name>
    <name type="common">Indian wild rice</name>
    <name type="synonym">Oryza sativa f. spontanea</name>
    <dbReference type="NCBI Taxonomy" id="4536"/>
    <lineage>
        <taxon>Eukaryota</taxon>
        <taxon>Viridiplantae</taxon>
        <taxon>Streptophyta</taxon>
        <taxon>Embryophyta</taxon>
        <taxon>Tracheophyta</taxon>
        <taxon>Spermatophyta</taxon>
        <taxon>Magnoliopsida</taxon>
        <taxon>Liliopsida</taxon>
        <taxon>Poales</taxon>
        <taxon>Poaceae</taxon>
        <taxon>BOP clade</taxon>
        <taxon>Oryzoideae</taxon>
        <taxon>Oryzeae</taxon>
        <taxon>Oryzinae</taxon>
        <taxon>Oryza</taxon>
    </lineage>
</organism>
<dbReference type="eggNOG" id="ENOG502STSX">
    <property type="taxonomic scope" value="Eukaryota"/>
</dbReference>
<dbReference type="InterPro" id="IPR001810">
    <property type="entry name" value="F-box_dom"/>
</dbReference>
<dbReference type="EnsemblPlants" id="ONIVA08G20990.1">
    <property type="protein sequence ID" value="ONIVA08G20990.1"/>
    <property type="gene ID" value="ONIVA08G20990"/>
</dbReference>
<dbReference type="Gene3D" id="1.20.1280.50">
    <property type="match status" value="2"/>
</dbReference>
<dbReference type="SUPFAM" id="SSF81383">
    <property type="entry name" value="F-box domain"/>
    <property type="match status" value="2"/>
</dbReference>
<dbReference type="Pfam" id="PF00646">
    <property type="entry name" value="F-box"/>
    <property type="match status" value="2"/>
</dbReference>
<accession>A0A0E0IDP4</accession>
<proteinExistence type="predicted"/>
<sequence length="671" mass="73817">MPPRKAPAMENVGVVDFPTDVLVDILSQLPTSSRRLCRLVCRRWRDTIDKRTPERDVRTKMLTFVKGLDNEASAYVVDEARGRHRRVYALGGSAPLSWQSVPTLGASGRFQPGGVACADGVAYWITAGMQLVVARSSLGTEWRRVAGASMGIPATGGASIGILETGGRRHVDLELGGRQRVGLDNEASAYVVDEARGRHRRVWTSSCSVDVIGTRNGLICVLDGGTGAVTVAKPATRESLPVPPPPPRQAGLLPCFPDARTHEAYGFAFHPATLRYAVVHVPCYFNKSGTFDAVQVYTLGRGGRGAPPSRQRPFPAGGVACVDGVAYWITAGTPAAIMSLDLKDNRVAPVKWSPETPGRGCRCSYRLTEMRGRLCVAVTVEETEKPIKRVEVWWMESTRDQRWTRRYNIMLETPKQHVMWPLFAHGENVLTVAQVFKEYNLHKHKVSDKRSSQCSMVKIWKKKPGVEIMNYGEEEEAAGFGELPADALEEILVRIPASARRRLRLVCRHWRDVVDDRTPERRSRAKTLVYVSRPAGAAAYVLDDDDDLGAAAGSYGAAAAPPPPPQTGPDRRFRFRMVGTLNGLLCLYEELAGDIVVLNPVTGETPLHIRGPAGNRLDPAALSFVYLETTGQYKIVHLRRLPISLAARAGAHRRGGRRFMAERAGPRRNEL</sequence>
<feature type="domain" description="F-box" evidence="1">
    <location>
        <begin position="477"/>
        <end position="528"/>
    </location>
</feature>
<evidence type="ECO:0000313" key="3">
    <source>
        <dbReference type="Proteomes" id="UP000006591"/>
    </source>
</evidence>
<dbReference type="InterPro" id="IPR013187">
    <property type="entry name" value="F-box-assoc_dom_typ3"/>
</dbReference>
<reference evidence="2" key="1">
    <citation type="submission" date="2015-04" db="UniProtKB">
        <authorList>
            <consortium name="EnsemblPlants"/>
        </authorList>
    </citation>
    <scope>IDENTIFICATION</scope>
    <source>
        <strain evidence="2">SL10</strain>
    </source>
</reference>
<keyword evidence="3" id="KW-1185">Reference proteome</keyword>
<dbReference type="AlphaFoldDB" id="A0A0E0IDP4"/>
<evidence type="ECO:0000313" key="2">
    <source>
        <dbReference type="EnsemblPlants" id="ONIVA08G20990.1"/>
    </source>
</evidence>
<reference evidence="2" key="2">
    <citation type="submission" date="2018-04" db="EMBL/GenBank/DDBJ databases">
        <title>OnivRS2 (Oryza nivara Reference Sequence Version 2).</title>
        <authorList>
            <person name="Zhang J."/>
            <person name="Kudrna D."/>
            <person name="Lee S."/>
            <person name="Talag J."/>
            <person name="Rajasekar S."/>
            <person name="Welchert J."/>
            <person name="Hsing Y.-I."/>
            <person name="Wing R.A."/>
        </authorList>
    </citation>
    <scope>NUCLEOTIDE SEQUENCE [LARGE SCALE GENOMIC DNA]</scope>
    <source>
        <strain evidence="2">SL10</strain>
    </source>
</reference>
<dbReference type="NCBIfam" id="TIGR01640">
    <property type="entry name" value="F_box_assoc_1"/>
    <property type="match status" value="1"/>
</dbReference>
<dbReference type="InterPro" id="IPR050796">
    <property type="entry name" value="SCF_F-box_component"/>
</dbReference>
<dbReference type="PANTHER" id="PTHR31672">
    <property type="entry name" value="BNACNNG10540D PROTEIN"/>
    <property type="match status" value="1"/>
</dbReference>
<dbReference type="InterPro" id="IPR017451">
    <property type="entry name" value="F-box-assoc_interact_dom"/>
</dbReference>
<dbReference type="Proteomes" id="UP000006591">
    <property type="component" value="Chromosome 8"/>
</dbReference>
<dbReference type="Pfam" id="PF08268">
    <property type="entry name" value="FBA_3"/>
    <property type="match status" value="1"/>
</dbReference>
<name>A0A0E0IDP4_ORYNI</name>
<dbReference type="HOGENOM" id="CLU_464141_0_0_1"/>
<dbReference type="PANTHER" id="PTHR31672:SF13">
    <property type="entry name" value="F-BOX PROTEIN CPR30-LIKE"/>
    <property type="match status" value="1"/>
</dbReference>
<evidence type="ECO:0000259" key="1">
    <source>
        <dbReference type="PROSITE" id="PS50181"/>
    </source>
</evidence>